<gene>
    <name evidence="6" type="primary">purN</name>
    <name evidence="8" type="ORF">DFP79_0682</name>
</gene>
<dbReference type="PANTHER" id="PTHR43369">
    <property type="entry name" value="PHOSPHORIBOSYLGLYCINAMIDE FORMYLTRANSFERASE"/>
    <property type="match status" value="1"/>
</dbReference>
<evidence type="ECO:0000256" key="6">
    <source>
        <dbReference type="HAMAP-Rule" id="MF_01930"/>
    </source>
</evidence>
<evidence type="ECO:0000256" key="5">
    <source>
        <dbReference type="ARBA" id="ARBA00047664"/>
    </source>
</evidence>
<dbReference type="PROSITE" id="PS00373">
    <property type="entry name" value="GART"/>
    <property type="match status" value="1"/>
</dbReference>
<comment type="catalytic activity">
    <reaction evidence="5 6">
        <text>N(1)-(5-phospho-beta-D-ribosyl)glycinamide + (6R)-10-formyltetrahydrofolate = N(2)-formyl-N(1)-(5-phospho-beta-D-ribosyl)glycinamide + (6S)-5,6,7,8-tetrahydrofolate + H(+)</text>
        <dbReference type="Rhea" id="RHEA:15053"/>
        <dbReference type="ChEBI" id="CHEBI:15378"/>
        <dbReference type="ChEBI" id="CHEBI:57453"/>
        <dbReference type="ChEBI" id="CHEBI:143788"/>
        <dbReference type="ChEBI" id="CHEBI:147286"/>
        <dbReference type="ChEBI" id="CHEBI:195366"/>
        <dbReference type="EC" id="2.1.2.2"/>
    </reaction>
</comment>
<dbReference type="CDD" id="cd08645">
    <property type="entry name" value="FMT_core_GART"/>
    <property type="match status" value="1"/>
</dbReference>
<dbReference type="InterPro" id="IPR036477">
    <property type="entry name" value="Formyl_transf_N_sf"/>
</dbReference>
<proteinExistence type="inferred from homology"/>
<dbReference type="Proteomes" id="UP000294656">
    <property type="component" value="Unassembled WGS sequence"/>
</dbReference>
<dbReference type="EMBL" id="SNXC01000009">
    <property type="protein sequence ID" value="TDO99695.1"/>
    <property type="molecule type" value="Genomic_DNA"/>
</dbReference>
<evidence type="ECO:0000313" key="8">
    <source>
        <dbReference type="EMBL" id="TDO99695.1"/>
    </source>
</evidence>
<evidence type="ECO:0000313" key="9">
    <source>
        <dbReference type="Proteomes" id="UP000294656"/>
    </source>
</evidence>
<dbReference type="Pfam" id="PF00551">
    <property type="entry name" value="Formyl_trans_N"/>
    <property type="match status" value="1"/>
</dbReference>
<evidence type="ECO:0000256" key="2">
    <source>
        <dbReference type="ARBA" id="ARBA00022679"/>
    </source>
</evidence>
<dbReference type="RefSeq" id="WP_133502535.1">
    <property type="nucleotide sequence ID" value="NZ_SNXC01000009.1"/>
</dbReference>
<evidence type="ECO:0000256" key="3">
    <source>
        <dbReference type="ARBA" id="ARBA00022755"/>
    </source>
</evidence>
<protein>
    <recommendedName>
        <fullName evidence="6">Phosphoribosylglycinamide formyltransferase</fullName>
        <ecNumber evidence="6">2.1.2.2</ecNumber>
    </recommendedName>
    <alternativeName>
        <fullName evidence="6">5'-phosphoribosylglycinamide transformylase</fullName>
    </alternativeName>
    <alternativeName>
        <fullName evidence="6">GAR transformylase</fullName>
        <shortName evidence="6">GART</shortName>
    </alternativeName>
</protein>
<dbReference type="EC" id="2.1.2.2" evidence="6"/>
<sequence>MKPAVVVLISGSGSNLQALIDQSLCGALDIEIKAVISNKADAYGLERAKNAGIPTHFISHKDFDSRESFDGALKFLIEQYTPNLVVLAGFMRILTEEFTRSYEGKMLNIHPSLLPKFKGLDTHKRAIEAGESEHGVSVHFVSAELDAGAVIIQARTNVETHDTPESLAKKVHALEHKIYPLSVSWFAQKRITYNAGKAFLDNIELPETGVTYHTDLK</sequence>
<dbReference type="GO" id="GO:0005829">
    <property type="term" value="C:cytosol"/>
    <property type="evidence" value="ECO:0007669"/>
    <property type="project" value="TreeGrafter"/>
</dbReference>
<evidence type="ECO:0000256" key="4">
    <source>
        <dbReference type="ARBA" id="ARBA00038440"/>
    </source>
</evidence>
<comment type="caution">
    <text evidence="8">The sequence shown here is derived from an EMBL/GenBank/DDBJ whole genome shotgun (WGS) entry which is preliminary data.</text>
</comment>
<dbReference type="PANTHER" id="PTHR43369:SF2">
    <property type="entry name" value="PHOSPHORIBOSYLGLYCINAMIDE FORMYLTRANSFERASE"/>
    <property type="match status" value="1"/>
</dbReference>
<dbReference type="HAMAP" id="MF_01930">
    <property type="entry name" value="PurN"/>
    <property type="match status" value="1"/>
</dbReference>
<name>A0A4R6MEL8_9GAMM</name>
<feature type="active site" description="Proton donor" evidence="6">
    <location>
        <position position="110"/>
    </location>
</feature>
<dbReference type="InterPro" id="IPR002376">
    <property type="entry name" value="Formyl_transf_N"/>
</dbReference>
<comment type="similarity">
    <text evidence="4 6">Belongs to the GART family.</text>
</comment>
<dbReference type="AlphaFoldDB" id="A0A4R6MEL8"/>
<dbReference type="InterPro" id="IPR004607">
    <property type="entry name" value="GART"/>
</dbReference>
<keyword evidence="9" id="KW-1185">Reference proteome</keyword>
<dbReference type="Gene3D" id="3.40.50.170">
    <property type="entry name" value="Formyl transferase, N-terminal domain"/>
    <property type="match status" value="1"/>
</dbReference>
<dbReference type="NCBIfam" id="TIGR00639">
    <property type="entry name" value="PurN"/>
    <property type="match status" value="1"/>
</dbReference>
<organism evidence="8 9">
    <name type="scientific">Marinomonas balearica</name>
    <dbReference type="NCBI Taxonomy" id="491947"/>
    <lineage>
        <taxon>Bacteria</taxon>
        <taxon>Pseudomonadati</taxon>
        <taxon>Pseudomonadota</taxon>
        <taxon>Gammaproteobacteria</taxon>
        <taxon>Oceanospirillales</taxon>
        <taxon>Oceanospirillaceae</taxon>
        <taxon>Marinomonas</taxon>
    </lineage>
</organism>
<feature type="binding site" evidence="6">
    <location>
        <begin position="13"/>
        <end position="15"/>
    </location>
    <ligand>
        <name>N(1)-(5-phospho-beta-D-ribosyl)glycinamide</name>
        <dbReference type="ChEBI" id="CHEBI:143788"/>
    </ligand>
</feature>
<dbReference type="SUPFAM" id="SSF53328">
    <property type="entry name" value="Formyltransferase"/>
    <property type="match status" value="1"/>
</dbReference>
<feature type="binding site" evidence="6">
    <location>
        <position position="108"/>
    </location>
    <ligand>
        <name>(6R)-10-formyltetrahydrofolate</name>
        <dbReference type="ChEBI" id="CHEBI:195366"/>
    </ligand>
</feature>
<keyword evidence="3 6" id="KW-0658">Purine biosynthesis</keyword>
<reference evidence="8 9" key="1">
    <citation type="submission" date="2019-03" db="EMBL/GenBank/DDBJ databases">
        <title>Genomic Encyclopedia of Type Strains, Phase III (KMG-III): the genomes of soil and plant-associated and newly described type strains.</title>
        <authorList>
            <person name="Whitman W."/>
        </authorList>
    </citation>
    <scope>NUCLEOTIDE SEQUENCE [LARGE SCALE GENOMIC DNA]</scope>
    <source>
        <strain evidence="8 9">CECT 7378</strain>
    </source>
</reference>
<evidence type="ECO:0000259" key="7">
    <source>
        <dbReference type="Pfam" id="PF00551"/>
    </source>
</evidence>
<evidence type="ECO:0000256" key="1">
    <source>
        <dbReference type="ARBA" id="ARBA00005054"/>
    </source>
</evidence>
<comment type="pathway">
    <text evidence="1 6">Purine metabolism; IMP biosynthesis via de novo pathway; N(2)-formyl-N(1)-(5-phospho-D-ribosyl)glycinamide from N(1)-(5-phospho-D-ribosyl)glycinamide (10-formyl THF route): step 1/1.</text>
</comment>
<comment type="function">
    <text evidence="6">Catalyzes the transfer of a formyl group from 10-formyltetrahydrofolate to 5-phospho-ribosyl-glycinamide (GAR), producing 5-phospho-ribosyl-N-formylglycinamide (FGAR) and tetrahydrofolate.</text>
</comment>
<dbReference type="InterPro" id="IPR001555">
    <property type="entry name" value="GART_AS"/>
</dbReference>
<feature type="domain" description="Formyl transferase N-terminal" evidence="7">
    <location>
        <begin position="5"/>
        <end position="181"/>
    </location>
</feature>
<dbReference type="UniPathway" id="UPA00074">
    <property type="reaction ID" value="UER00126"/>
</dbReference>
<feature type="binding site" evidence="6">
    <location>
        <position position="66"/>
    </location>
    <ligand>
        <name>(6R)-10-formyltetrahydrofolate</name>
        <dbReference type="ChEBI" id="CHEBI:195366"/>
    </ligand>
</feature>
<dbReference type="OrthoDB" id="9806170at2"/>
<dbReference type="GO" id="GO:0004644">
    <property type="term" value="F:phosphoribosylglycinamide formyltransferase activity"/>
    <property type="evidence" value="ECO:0007669"/>
    <property type="project" value="UniProtKB-UniRule"/>
</dbReference>
<feature type="binding site" evidence="6">
    <location>
        <begin position="91"/>
        <end position="94"/>
    </location>
    <ligand>
        <name>(6R)-10-formyltetrahydrofolate</name>
        <dbReference type="ChEBI" id="CHEBI:195366"/>
    </ligand>
</feature>
<keyword evidence="2 6" id="KW-0808">Transferase</keyword>
<dbReference type="GO" id="GO:0006189">
    <property type="term" value="P:'de novo' IMP biosynthetic process"/>
    <property type="evidence" value="ECO:0007669"/>
    <property type="project" value="UniProtKB-UniRule"/>
</dbReference>
<feature type="site" description="Raises pKa of active site His" evidence="6">
    <location>
        <position position="146"/>
    </location>
</feature>
<accession>A0A4R6MEL8</accession>